<organism evidence="3 4">
    <name type="scientific">Haloferax larsenii</name>
    <dbReference type="NCBI Taxonomy" id="302484"/>
    <lineage>
        <taxon>Archaea</taxon>
        <taxon>Methanobacteriati</taxon>
        <taxon>Methanobacteriota</taxon>
        <taxon>Stenosarchaea group</taxon>
        <taxon>Halobacteria</taxon>
        <taxon>Halobacteriales</taxon>
        <taxon>Haloferacaceae</taxon>
        <taxon>Haloferax</taxon>
    </lineage>
</organism>
<dbReference type="RefSeq" id="WP_074791070.1">
    <property type="nucleotide sequence ID" value="NZ_FOAD01000001.1"/>
</dbReference>
<evidence type="ECO:0000313" key="4">
    <source>
        <dbReference type="Proteomes" id="UP000183894"/>
    </source>
</evidence>
<evidence type="ECO:0000313" key="3">
    <source>
        <dbReference type="EMBL" id="SEK26915.1"/>
    </source>
</evidence>
<dbReference type="PANTHER" id="PTHR39518">
    <property type="entry name" value="UPF0215 PROTEIN MJ1150"/>
    <property type="match status" value="1"/>
</dbReference>
<dbReference type="HAMAP" id="MF_00582">
    <property type="entry name" value="UPF0215"/>
    <property type="match status" value="1"/>
</dbReference>
<dbReference type="Gene3D" id="3.30.2170.10">
    <property type="entry name" value="archaeoglobus fulgidus dsm 4304 superfamily"/>
    <property type="match status" value="1"/>
</dbReference>
<dbReference type="Proteomes" id="UP000183894">
    <property type="component" value="Unassembled WGS sequence"/>
</dbReference>
<feature type="compositionally biased region" description="Low complexity" evidence="2">
    <location>
        <begin position="48"/>
        <end position="59"/>
    </location>
</feature>
<feature type="region of interest" description="Disordered" evidence="2">
    <location>
        <begin position="1"/>
        <end position="59"/>
    </location>
</feature>
<reference evidence="3 4" key="1">
    <citation type="submission" date="2016-10" db="EMBL/GenBank/DDBJ databases">
        <authorList>
            <person name="de Groot N.N."/>
        </authorList>
    </citation>
    <scope>NUCLEOTIDE SEQUENCE [LARGE SCALE GENOMIC DNA]</scope>
    <source>
        <strain evidence="3 4">CDM_5</strain>
    </source>
</reference>
<dbReference type="PANTHER" id="PTHR39518:SF2">
    <property type="entry name" value="UPF0215 PROTEIN MJ1150"/>
    <property type="match status" value="1"/>
</dbReference>
<dbReference type="AlphaFoldDB" id="A0A1H7FU74"/>
<evidence type="ECO:0000256" key="2">
    <source>
        <dbReference type="SAM" id="MobiDB-lite"/>
    </source>
</evidence>
<dbReference type="EMBL" id="FOAD01000001">
    <property type="protein sequence ID" value="SEK26915.1"/>
    <property type="molecule type" value="Genomic_DNA"/>
</dbReference>
<protein>
    <recommendedName>
        <fullName evidence="1">UPF0215 protein SAMN04488691_10157</fullName>
    </recommendedName>
</protein>
<gene>
    <name evidence="3" type="ORF">SAMN04488691_10157</name>
</gene>
<dbReference type="InterPro" id="IPR002802">
    <property type="entry name" value="Endo_dU"/>
</dbReference>
<evidence type="ECO:0000256" key="1">
    <source>
        <dbReference type="HAMAP-Rule" id="MF_00582"/>
    </source>
</evidence>
<dbReference type="OrthoDB" id="15207at2157"/>
<dbReference type="Pfam" id="PF01949">
    <property type="entry name" value="Endo_dU"/>
    <property type="match status" value="1"/>
</dbReference>
<sequence>MKSGTRVLGVAESYVGSTDDAATEPPPASAAPDANDESTDRPDDTDSFEATTAESHTAASTPTSVLCGAVVRADRVVDGLAFETCTVGGDDATDAIVSLWSSLGREDARYVLVSGIAPAWFNLVDSPRLAADLDRPVISVSFEASDGLEPALREHFSGAALDDRLETYRDAPPRTPVEVNDERLFVRAAGCDTAEAERVVRAFTPTGGRPEPIRVARMAARAARQFVGD</sequence>
<proteinExistence type="inferred from homology"/>
<name>A0A1H7FU74_HALLR</name>
<comment type="similarity">
    <text evidence="1">Belongs to the UPF0215 family.</text>
</comment>
<accession>A0A1H7FU74</accession>